<dbReference type="Proteomes" id="UP001174208">
    <property type="component" value="Unassembled WGS sequence"/>
</dbReference>
<accession>A0ABT8K8X3</accession>
<dbReference type="RefSeq" id="WP_301210315.1">
    <property type="nucleotide sequence ID" value="NZ_JAROCF010000001.1"/>
</dbReference>
<evidence type="ECO:0000313" key="1">
    <source>
        <dbReference type="EMBL" id="MDN4613893.1"/>
    </source>
</evidence>
<reference evidence="1" key="1">
    <citation type="submission" date="2023-06" db="EMBL/GenBank/DDBJ databases">
        <title>MT1 and MT2 Draft Genomes of Novel Species.</title>
        <authorList>
            <person name="Venkateswaran K."/>
        </authorList>
    </citation>
    <scope>NUCLEOTIDE SEQUENCE</scope>
    <source>
        <strain evidence="1">F6_8S_P_1B</strain>
    </source>
</reference>
<dbReference type="EMBL" id="JAROCF010000001">
    <property type="protein sequence ID" value="MDN4613893.1"/>
    <property type="molecule type" value="Genomic_DNA"/>
</dbReference>
<comment type="caution">
    <text evidence="1">The sequence shown here is derived from an EMBL/GenBank/DDBJ whole genome shotgun (WGS) entry which is preliminary data.</text>
</comment>
<protein>
    <submittedName>
        <fullName evidence="1">Uncharacterized protein</fullName>
    </submittedName>
</protein>
<name>A0ABT8K8X3_9MICO</name>
<sequence>MTDSPVAAFELLAAQLLEDPDLDVSVTATGLHVRGRLFAYLDGVELAVDLPEERANDLVGREVAQAVAAGRSEPKGAWVRIAEEEDWPELASESHQFVGEPAVGGES</sequence>
<gene>
    <name evidence="1" type="ORF">P5G50_05445</name>
</gene>
<keyword evidence="2" id="KW-1185">Reference proteome</keyword>
<evidence type="ECO:0000313" key="2">
    <source>
        <dbReference type="Proteomes" id="UP001174208"/>
    </source>
</evidence>
<organism evidence="1 2">
    <name type="scientific">Leifsonia williamsii</name>
    <dbReference type="NCBI Taxonomy" id="3035919"/>
    <lineage>
        <taxon>Bacteria</taxon>
        <taxon>Bacillati</taxon>
        <taxon>Actinomycetota</taxon>
        <taxon>Actinomycetes</taxon>
        <taxon>Micrococcales</taxon>
        <taxon>Microbacteriaceae</taxon>
        <taxon>Leifsonia</taxon>
    </lineage>
</organism>
<proteinExistence type="predicted"/>